<feature type="non-terminal residue" evidence="1">
    <location>
        <position position="76"/>
    </location>
</feature>
<dbReference type="EMBL" id="WNIA01001109">
    <property type="protein sequence ID" value="MTW00420.1"/>
    <property type="molecule type" value="Genomic_DNA"/>
</dbReference>
<evidence type="ECO:0000313" key="1">
    <source>
        <dbReference type="EMBL" id="MTW00420.1"/>
    </source>
</evidence>
<organism evidence="1 2">
    <name type="scientific">Streptococcus pneumoniae</name>
    <dbReference type="NCBI Taxonomy" id="1313"/>
    <lineage>
        <taxon>Bacteria</taxon>
        <taxon>Bacillati</taxon>
        <taxon>Bacillota</taxon>
        <taxon>Bacilli</taxon>
        <taxon>Lactobacillales</taxon>
        <taxon>Streptococcaceae</taxon>
        <taxon>Streptococcus</taxon>
    </lineage>
</organism>
<dbReference type="RefSeq" id="WP_155482673.1">
    <property type="nucleotide sequence ID" value="NZ_WNIA01001109.1"/>
</dbReference>
<gene>
    <name evidence="1" type="ORF">GM536_15590</name>
</gene>
<dbReference type="InterPro" id="IPR027417">
    <property type="entry name" value="P-loop_NTPase"/>
</dbReference>
<feature type="non-terminal residue" evidence="1">
    <location>
        <position position="1"/>
    </location>
</feature>
<comment type="caution">
    <text evidence="1">The sequence shown here is derived from an EMBL/GenBank/DDBJ whole genome shotgun (WGS) entry which is preliminary data.</text>
</comment>
<dbReference type="Gene3D" id="3.40.50.300">
    <property type="entry name" value="P-loop containing nucleotide triphosphate hydrolases"/>
    <property type="match status" value="1"/>
</dbReference>
<dbReference type="Proteomes" id="UP000437160">
    <property type="component" value="Unassembled WGS sequence"/>
</dbReference>
<name>A0A6I3V113_STREE</name>
<dbReference type="AlphaFoldDB" id="A0A6I3V113"/>
<accession>A0A6I3V113</accession>
<reference evidence="1 2" key="1">
    <citation type="submission" date="2019-11" db="EMBL/GenBank/DDBJ databases">
        <title>Growth characteristics of pneumococcus vary with the chemical composition of the capsule and with environmental conditions.</title>
        <authorList>
            <person name="Tothpal A."/>
            <person name="Desobry K."/>
            <person name="Joshi S."/>
            <person name="Wyllie A.L."/>
            <person name="Weinberger D.M."/>
        </authorList>
    </citation>
    <scope>NUCLEOTIDE SEQUENCE [LARGE SCALE GENOMIC DNA]</scope>
    <source>
        <strain evidence="2">pnumococcus19F</strain>
    </source>
</reference>
<protein>
    <submittedName>
        <fullName evidence="1">Uncharacterized protein</fullName>
    </submittedName>
</protein>
<sequence length="76" mass="8309">KKADRSYFEIASSHIPATIEKILGAALRSGIPARDIQVLAPMYRGTAGIDAINQLMQELLNPQQKGQVSFEATQCH</sequence>
<proteinExistence type="predicted"/>
<evidence type="ECO:0000313" key="2">
    <source>
        <dbReference type="Proteomes" id="UP000437160"/>
    </source>
</evidence>